<comment type="caution">
    <text evidence="2">The sequence shown here is derived from an EMBL/GenBank/DDBJ whole genome shotgun (WGS) entry which is preliminary data.</text>
</comment>
<reference evidence="2 3" key="1">
    <citation type="journal article" date="2015" name="Nature">
        <title>rRNA introns, odd ribosomes, and small enigmatic genomes across a large radiation of phyla.</title>
        <authorList>
            <person name="Brown C.T."/>
            <person name="Hug L.A."/>
            <person name="Thomas B.C."/>
            <person name="Sharon I."/>
            <person name="Castelle C.J."/>
            <person name="Singh A."/>
            <person name="Wilkins M.J."/>
            <person name="Williams K.H."/>
            <person name="Banfield J.F."/>
        </authorList>
    </citation>
    <scope>NUCLEOTIDE SEQUENCE [LARGE SCALE GENOMIC DNA]</scope>
</reference>
<dbReference type="SUPFAM" id="SSF53756">
    <property type="entry name" value="UDP-Glycosyltransferase/glycogen phosphorylase"/>
    <property type="match status" value="1"/>
</dbReference>
<dbReference type="GO" id="GO:0016757">
    <property type="term" value="F:glycosyltransferase activity"/>
    <property type="evidence" value="ECO:0007669"/>
    <property type="project" value="TreeGrafter"/>
</dbReference>
<proteinExistence type="predicted"/>
<protein>
    <submittedName>
        <fullName evidence="2">Glycosyl transferase group 1</fullName>
    </submittedName>
</protein>
<dbReference type="AlphaFoldDB" id="A0A0G2AT91"/>
<dbReference type="InterPro" id="IPR050194">
    <property type="entry name" value="Glycosyltransferase_grp1"/>
</dbReference>
<sequence length="258" mass="29147">MHIALVHDHLNQEGGAEKVLRVLSDMWPSAPIFTLVHDPSRIGLFKDRDVRTSFLNRVPHRLFRLTLPLMPAATESYDLSEFDVVVSSSSAFSKGVITKPGCVHICYCHTPTRYLWSDTKAYVEELRAPGVIKWFLPPILSKLRIWDRLAADRVDAFVANSQTVAHRIEKYYRKPSTVIHPPVNTARFSISERPKTSFLIGGRLVAYKRYDLVVQAFTKLGFPLNVFGTGPMEATLKKMAGPTVKFLGHVSDEEQARL</sequence>
<dbReference type="PANTHER" id="PTHR45947:SF3">
    <property type="entry name" value="SULFOQUINOVOSYL TRANSFERASE SQD2"/>
    <property type="match status" value="1"/>
</dbReference>
<dbReference type="Gene3D" id="3.40.50.2000">
    <property type="entry name" value="Glycogen Phosphorylase B"/>
    <property type="match status" value="2"/>
</dbReference>
<feature type="domain" description="Glycosyltransferase subfamily 4-like N-terminal" evidence="1">
    <location>
        <begin position="14"/>
        <end position="187"/>
    </location>
</feature>
<evidence type="ECO:0000313" key="3">
    <source>
        <dbReference type="Proteomes" id="UP000033865"/>
    </source>
</evidence>
<evidence type="ECO:0000313" key="2">
    <source>
        <dbReference type="EMBL" id="KKW36049.1"/>
    </source>
</evidence>
<gene>
    <name evidence="2" type="ORF">UY82_C0031G0001</name>
</gene>
<dbReference type="EMBL" id="LCRN01000031">
    <property type="protein sequence ID" value="KKW36049.1"/>
    <property type="molecule type" value="Genomic_DNA"/>
</dbReference>
<accession>A0A0G2AT91</accession>
<dbReference type="PANTHER" id="PTHR45947">
    <property type="entry name" value="SULFOQUINOVOSYL TRANSFERASE SQD2"/>
    <property type="match status" value="1"/>
</dbReference>
<feature type="non-terminal residue" evidence="2">
    <location>
        <position position="258"/>
    </location>
</feature>
<dbReference type="InterPro" id="IPR028098">
    <property type="entry name" value="Glyco_trans_4-like_N"/>
</dbReference>
<organism evidence="2 3">
    <name type="scientific">Candidatus Uhrbacteria bacterium GW2011_GWC2_53_7</name>
    <dbReference type="NCBI Taxonomy" id="1618986"/>
    <lineage>
        <taxon>Bacteria</taxon>
        <taxon>Candidatus Uhriibacteriota</taxon>
    </lineage>
</organism>
<keyword evidence="2" id="KW-0808">Transferase</keyword>
<dbReference type="Pfam" id="PF13439">
    <property type="entry name" value="Glyco_transf_4"/>
    <property type="match status" value="1"/>
</dbReference>
<dbReference type="Proteomes" id="UP000033865">
    <property type="component" value="Unassembled WGS sequence"/>
</dbReference>
<evidence type="ECO:0000259" key="1">
    <source>
        <dbReference type="Pfam" id="PF13439"/>
    </source>
</evidence>
<name>A0A0G2AT91_9BACT</name>